<feature type="transmembrane region" description="Helical" evidence="1">
    <location>
        <begin position="21"/>
        <end position="40"/>
    </location>
</feature>
<feature type="transmembrane region" description="Helical" evidence="1">
    <location>
        <begin position="52"/>
        <end position="70"/>
    </location>
</feature>
<dbReference type="AlphaFoldDB" id="A0A1F6WC52"/>
<dbReference type="EMBL" id="MFUJ01000009">
    <property type="protein sequence ID" value="OGI79469.1"/>
    <property type="molecule type" value="Genomic_DNA"/>
</dbReference>
<sequence length="86" mass="9654">MVESKENLNSNSPWWKPAIQIFSEISTWIAVPIILAMIGGQELDKHYGTKPIFLLAFAGVAFLVSTYGIVKSVRGYAAKIRREEKK</sequence>
<keyword evidence="1" id="KW-1133">Transmembrane helix</keyword>
<evidence type="ECO:0008006" key="4">
    <source>
        <dbReference type="Google" id="ProtNLM"/>
    </source>
</evidence>
<accession>A0A1F6WC52</accession>
<evidence type="ECO:0000313" key="3">
    <source>
        <dbReference type="Proteomes" id="UP000177052"/>
    </source>
</evidence>
<dbReference type="Proteomes" id="UP000177052">
    <property type="component" value="Unassembled WGS sequence"/>
</dbReference>
<proteinExistence type="predicted"/>
<evidence type="ECO:0000256" key="1">
    <source>
        <dbReference type="SAM" id="Phobius"/>
    </source>
</evidence>
<comment type="caution">
    <text evidence="2">The sequence shown here is derived from an EMBL/GenBank/DDBJ whole genome shotgun (WGS) entry which is preliminary data.</text>
</comment>
<keyword evidence="1" id="KW-0812">Transmembrane</keyword>
<gene>
    <name evidence="2" type="ORF">A3F19_00655</name>
</gene>
<reference evidence="2 3" key="1">
    <citation type="journal article" date="2016" name="Nat. Commun.">
        <title>Thousands of microbial genomes shed light on interconnected biogeochemical processes in an aquifer system.</title>
        <authorList>
            <person name="Anantharaman K."/>
            <person name="Brown C.T."/>
            <person name="Hug L.A."/>
            <person name="Sharon I."/>
            <person name="Castelle C.J."/>
            <person name="Probst A.J."/>
            <person name="Thomas B.C."/>
            <person name="Singh A."/>
            <person name="Wilkins M.J."/>
            <person name="Karaoz U."/>
            <person name="Brodie E.L."/>
            <person name="Williams K.H."/>
            <person name="Hubbard S.S."/>
            <person name="Banfield J.F."/>
        </authorList>
    </citation>
    <scope>NUCLEOTIDE SEQUENCE [LARGE SCALE GENOMIC DNA]</scope>
</reference>
<organism evidence="2 3">
    <name type="scientific">Candidatus Nomurabacteria bacterium RIFCSPHIGHO2_12_FULL_37_29</name>
    <dbReference type="NCBI Taxonomy" id="1801759"/>
    <lineage>
        <taxon>Bacteria</taxon>
        <taxon>Candidatus Nomuraibacteriota</taxon>
    </lineage>
</organism>
<protein>
    <recommendedName>
        <fullName evidence="4">AtpZ/AtpI family protein</fullName>
    </recommendedName>
</protein>
<name>A0A1F6WC52_9BACT</name>
<evidence type="ECO:0000313" key="2">
    <source>
        <dbReference type="EMBL" id="OGI79469.1"/>
    </source>
</evidence>
<dbReference type="Pfam" id="PF09527">
    <property type="entry name" value="ATPase_gene1"/>
    <property type="match status" value="1"/>
</dbReference>
<dbReference type="InterPro" id="IPR032820">
    <property type="entry name" value="ATPase_put"/>
</dbReference>
<keyword evidence="1" id="KW-0472">Membrane</keyword>